<dbReference type="PANTHER" id="PTHR45614:SF241">
    <property type="entry name" value="MYB-LIKE DNA-BINDING PROTEIN"/>
    <property type="match status" value="1"/>
</dbReference>
<feature type="domain" description="Myb-like" evidence="4">
    <location>
        <begin position="103"/>
        <end position="153"/>
    </location>
</feature>
<sequence length="211" mass="23307">MDDPNLPEEQAPGQPTDLSQAALQASNAALTHDLLSLILQMQNGAIDSKSSDLINRGSWSQQEDDQLTSAVQQLGAKKWTDIAKFVPSRTSKQCRERWFNRLSPDLKHEPFDPAEDQIIIQKQKEIGNRWAIIARQLPGRSPNSIKNRWYSGLKAQHEPCAQISITSMSGDLIQVNPPLPTDIMTTGPDLTMGGVSDHDGISLNNQSNTDL</sequence>
<dbReference type="PROSITE" id="PS51294">
    <property type="entry name" value="HTH_MYB"/>
    <property type="match status" value="2"/>
</dbReference>
<dbReference type="FunFam" id="1.10.10.60:FF:000010">
    <property type="entry name" value="Transcriptional activator Myb isoform A"/>
    <property type="match status" value="1"/>
</dbReference>
<evidence type="ECO:0000256" key="3">
    <source>
        <dbReference type="SAM" id="MobiDB-lite"/>
    </source>
</evidence>
<dbReference type="AlphaFoldDB" id="A0A1J4K5G3"/>
<evidence type="ECO:0000256" key="2">
    <source>
        <dbReference type="ARBA" id="ARBA00023125"/>
    </source>
</evidence>
<feature type="domain" description="Myb-like" evidence="4">
    <location>
        <begin position="51"/>
        <end position="102"/>
    </location>
</feature>
<dbReference type="InterPro" id="IPR050560">
    <property type="entry name" value="MYB_TF"/>
</dbReference>
<keyword evidence="1" id="KW-0677">Repeat</keyword>
<evidence type="ECO:0000259" key="5">
    <source>
        <dbReference type="PROSITE" id="PS51294"/>
    </source>
</evidence>
<dbReference type="InterPro" id="IPR001005">
    <property type="entry name" value="SANT/Myb"/>
</dbReference>
<reference evidence="6" key="1">
    <citation type="submission" date="2016-10" db="EMBL/GenBank/DDBJ databases">
        <authorList>
            <person name="Benchimol M."/>
            <person name="Almeida L.G."/>
            <person name="Vasconcelos A.T."/>
            <person name="Perreira-Neves A."/>
            <person name="Rosa I.A."/>
            <person name="Tasca T."/>
            <person name="Bogo M.R."/>
            <person name="de Souza W."/>
        </authorList>
    </citation>
    <scope>NUCLEOTIDE SEQUENCE [LARGE SCALE GENOMIC DNA]</scope>
    <source>
        <strain evidence="6">K</strain>
    </source>
</reference>
<dbReference type="OrthoDB" id="2143914at2759"/>
<dbReference type="InterPro" id="IPR017930">
    <property type="entry name" value="Myb_dom"/>
</dbReference>
<protein>
    <submittedName>
        <fullName evidence="6">Myb-like DNA-binding domain containing protein</fullName>
    </submittedName>
</protein>
<evidence type="ECO:0000256" key="1">
    <source>
        <dbReference type="ARBA" id="ARBA00022737"/>
    </source>
</evidence>
<dbReference type="EMBL" id="MLAK01000736">
    <property type="protein sequence ID" value="OHT06112.1"/>
    <property type="molecule type" value="Genomic_DNA"/>
</dbReference>
<gene>
    <name evidence="6" type="ORF">TRFO_25972</name>
</gene>
<dbReference type="GO" id="GO:0000981">
    <property type="term" value="F:DNA-binding transcription factor activity, RNA polymerase II-specific"/>
    <property type="evidence" value="ECO:0007669"/>
    <property type="project" value="TreeGrafter"/>
</dbReference>
<dbReference type="SMART" id="SM00717">
    <property type="entry name" value="SANT"/>
    <property type="match status" value="2"/>
</dbReference>
<dbReference type="InterPro" id="IPR009057">
    <property type="entry name" value="Homeodomain-like_sf"/>
</dbReference>
<dbReference type="GeneID" id="94839370"/>
<organism evidence="6 7">
    <name type="scientific">Tritrichomonas foetus</name>
    <dbReference type="NCBI Taxonomy" id="1144522"/>
    <lineage>
        <taxon>Eukaryota</taxon>
        <taxon>Metamonada</taxon>
        <taxon>Parabasalia</taxon>
        <taxon>Tritrichomonadida</taxon>
        <taxon>Tritrichomonadidae</taxon>
        <taxon>Tritrichomonas</taxon>
    </lineage>
</organism>
<feature type="domain" description="HTH myb-type" evidence="5">
    <location>
        <begin position="107"/>
        <end position="157"/>
    </location>
</feature>
<dbReference type="Gene3D" id="1.10.10.60">
    <property type="entry name" value="Homeodomain-like"/>
    <property type="match status" value="2"/>
</dbReference>
<evidence type="ECO:0000313" key="7">
    <source>
        <dbReference type="Proteomes" id="UP000179807"/>
    </source>
</evidence>
<keyword evidence="2" id="KW-0238">DNA-binding</keyword>
<comment type="caution">
    <text evidence="6">The sequence shown here is derived from an EMBL/GenBank/DDBJ whole genome shotgun (WGS) entry which is preliminary data.</text>
</comment>
<evidence type="ECO:0000313" key="6">
    <source>
        <dbReference type="EMBL" id="OHT06112.1"/>
    </source>
</evidence>
<dbReference type="PANTHER" id="PTHR45614">
    <property type="entry name" value="MYB PROTEIN-RELATED"/>
    <property type="match status" value="1"/>
</dbReference>
<feature type="domain" description="HTH myb-type" evidence="5">
    <location>
        <begin position="54"/>
        <end position="106"/>
    </location>
</feature>
<feature type="compositionally biased region" description="Polar residues" evidence="3">
    <location>
        <begin position="202"/>
        <end position="211"/>
    </location>
</feature>
<dbReference type="RefSeq" id="XP_068359248.1">
    <property type="nucleotide sequence ID" value="XM_068504666.1"/>
</dbReference>
<dbReference type="SUPFAM" id="SSF46689">
    <property type="entry name" value="Homeodomain-like"/>
    <property type="match status" value="1"/>
</dbReference>
<keyword evidence="7" id="KW-1185">Reference proteome</keyword>
<evidence type="ECO:0000259" key="4">
    <source>
        <dbReference type="PROSITE" id="PS50090"/>
    </source>
</evidence>
<dbReference type="GO" id="GO:0005634">
    <property type="term" value="C:nucleus"/>
    <property type="evidence" value="ECO:0007669"/>
    <property type="project" value="TreeGrafter"/>
</dbReference>
<dbReference type="Proteomes" id="UP000179807">
    <property type="component" value="Unassembled WGS sequence"/>
</dbReference>
<dbReference type="VEuPathDB" id="TrichDB:TRFO_25972"/>
<name>A0A1J4K5G3_9EUKA</name>
<dbReference type="Pfam" id="PF00249">
    <property type="entry name" value="Myb_DNA-binding"/>
    <property type="match status" value="2"/>
</dbReference>
<dbReference type="CDD" id="cd00167">
    <property type="entry name" value="SANT"/>
    <property type="match status" value="2"/>
</dbReference>
<dbReference type="GO" id="GO:0000978">
    <property type="term" value="F:RNA polymerase II cis-regulatory region sequence-specific DNA binding"/>
    <property type="evidence" value="ECO:0007669"/>
    <property type="project" value="TreeGrafter"/>
</dbReference>
<proteinExistence type="predicted"/>
<dbReference type="PROSITE" id="PS50090">
    <property type="entry name" value="MYB_LIKE"/>
    <property type="match status" value="2"/>
</dbReference>
<accession>A0A1J4K5G3</accession>
<feature type="region of interest" description="Disordered" evidence="3">
    <location>
        <begin position="186"/>
        <end position="211"/>
    </location>
</feature>